<evidence type="ECO:0000256" key="7">
    <source>
        <dbReference type="SAM" id="Phobius"/>
    </source>
</evidence>
<feature type="transmembrane region" description="Helical" evidence="7">
    <location>
        <begin position="67"/>
        <end position="85"/>
    </location>
</feature>
<feature type="transmembrane region" description="Helical" evidence="7">
    <location>
        <begin position="106"/>
        <end position="122"/>
    </location>
</feature>
<dbReference type="InterPro" id="IPR003362">
    <property type="entry name" value="Bact_transf"/>
</dbReference>
<dbReference type="AlphaFoldDB" id="A0AB39NUE1"/>
<accession>A0AB39NUE1</accession>
<organism evidence="9">
    <name type="scientific">Streptomyces sp. R17</name>
    <dbReference type="NCBI Taxonomy" id="3238626"/>
    <lineage>
        <taxon>Bacteria</taxon>
        <taxon>Bacillati</taxon>
        <taxon>Actinomycetota</taxon>
        <taxon>Actinomycetes</taxon>
        <taxon>Kitasatosporales</taxon>
        <taxon>Streptomycetaceae</taxon>
        <taxon>Streptomyces</taxon>
    </lineage>
</organism>
<evidence type="ECO:0000256" key="6">
    <source>
        <dbReference type="ARBA" id="ARBA00023136"/>
    </source>
</evidence>
<feature type="transmembrane region" description="Helical" evidence="7">
    <location>
        <begin position="128"/>
        <end position="148"/>
    </location>
</feature>
<dbReference type="Pfam" id="PF13727">
    <property type="entry name" value="CoA_binding_3"/>
    <property type="match status" value="1"/>
</dbReference>
<keyword evidence="5 7" id="KW-1133">Transmembrane helix</keyword>
<dbReference type="PANTHER" id="PTHR30576:SF10">
    <property type="entry name" value="SLL5057 PROTEIN"/>
    <property type="match status" value="1"/>
</dbReference>
<feature type="transmembrane region" description="Helical" evidence="7">
    <location>
        <begin position="36"/>
        <end position="55"/>
    </location>
</feature>
<keyword evidence="3 9" id="KW-0808">Transferase</keyword>
<evidence type="ECO:0000259" key="8">
    <source>
        <dbReference type="Pfam" id="PF02397"/>
    </source>
</evidence>
<comment type="similarity">
    <text evidence="2">Belongs to the bacterial sugar transferase family.</text>
</comment>
<protein>
    <submittedName>
        <fullName evidence="9">Sugar transferase</fullName>
        <ecNumber evidence="9">2.7.8.-</ecNumber>
    </submittedName>
</protein>
<sequence>MRQGGLVGPFPSERDLADGAFHRGTADWEHRYRRTVITSDTVVTAVVVAGIGNFFGVRDAADWHEKWGILAFGTWLLVLGALAVSRSWSPTVLGQGAEEFRRLGRSLFMATVVLALGGIALTSRNIKLWIFVAVPAIALVTMTMRYLLRLRLHRRRKEGRCLRPVLAAGSPDTVRDLIARTRKYPHLGWRVDAVCTTDGPGIDGDRLDGVPVVGRLADVADHVRRDGYRVVAVTPDAHWSPDRLQRLSWNLEGSDAEMVVAPVLMEVAGPRLHVDAVLGIPLLRVSMPAFTGGRRAVKGVVDRLGALLLLLVLAPLMLLVALLVATDSRGGVFYRQRRVGKDGREFTILKFRTMIPDADRVRAALVGLNEGAGPLFKMRRDPRVTRIGAVLRRYSLDELPQLFNVLTGSMSLVGPRPPLPEECAAYGPDIRRRLKVKPGLTGLWQISGRSDLSWEEAVRLDLRYVEDWSLALDTVILWKTLRAVVQGQGAY</sequence>
<proteinExistence type="inferred from homology"/>
<evidence type="ECO:0000313" key="9">
    <source>
        <dbReference type="EMBL" id="XDQ21260.1"/>
    </source>
</evidence>
<gene>
    <name evidence="9" type="ORF">AB5J48_25375</name>
</gene>
<evidence type="ECO:0000256" key="1">
    <source>
        <dbReference type="ARBA" id="ARBA00004141"/>
    </source>
</evidence>
<dbReference type="RefSeq" id="WP_369152691.1">
    <property type="nucleotide sequence ID" value="NZ_CP163433.1"/>
</dbReference>
<dbReference type="EC" id="2.7.8.-" evidence="9"/>
<dbReference type="PANTHER" id="PTHR30576">
    <property type="entry name" value="COLANIC BIOSYNTHESIS UDP-GLUCOSE LIPID CARRIER TRANSFERASE"/>
    <property type="match status" value="1"/>
</dbReference>
<reference evidence="9" key="1">
    <citation type="submission" date="2024-07" db="EMBL/GenBank/DDBJ databases">
        <authorList>
            <person name="Yu S.T."/>
        </authorList>
    </citation>
    <scope>NUCLEOTIDE SEQUENCE</scope>
    <source>
        <strain evidence="9">R17</strain>
    </source>
</reference>
<evidence type="ECO:0000256" key="4">
    <source>
        <dbReference type="ARBA" id="ARBA00022692"/>
    </source>
</evidence>
<name>A0AB39NUE1_9ACTN</name>
<feature type="domain" description="Bacterial sugar transferase" evidence="8">
    <location>
        <begin position="298"/>
        <end position="485"/>
    </location>
</feature>
<dbReference type="GO" id="GO:0016780">
    <property type="term" value="F:phosphotransferase activity, for other substituted phosphate groups"/>
    <property type="evidence" value="ECO:0007669"/>
    <property type="project" value="TreeGrafter"/>
</dbReference>
<evidence type="ECO:0000256" key="5">
    <source>
        <dbReference type="ARBA" id="ARBA00022989"/>
    </source>
</evidence>
<keyword evidence="6 7" id="KW-0472">Membrane</keyword>
<evidence type="ECO:0000256" key="3">
    <source>
        <dbReference type="ARBA" id="ARBA00022679"/>
    </source>
</evidence>
<dbReference type="InterPro" id="IPR017475">
    <property type="entry name" value="EPS_sugar_tfrase"/>
</dbReference>
<comment type="subcellular location">
    <subcellularLocation>
        <location evidence="1">Membrane</location>
        <topology evidence="1">Multi-pass membrane protein</topology>
    </subcellularLocation>
</comment>
<feature type="transmembrane region" description="Helical" evidence="7">
    <location>
        <begin position="304"/>
        <end position="325"/>
    </location>
</feature>
<dbReference type="EMBL" id="CP163433">
    <property type="protein sequence ID" value="XDQ21260.1"/>
    <property type="molecule type" value="Genomic_DNA"/>
</dbReference>
<dbReference type="NCBIfam" id="TIGR03025">
    <property type="entry name" value="EPS_sugtrans"/>
    <property type="match status" value="1"/>
</dbReference>
<keyword evidence="4 7" id="KW-0812">Transmembrane</keyword>
<dbReference type="GO" id="GO:0016020">
    <property type="term" value="C:membrane"/>
    <property type="evidence" value="ECO:0007669"/>
    <property type="project" value="UniProtKB-SubCell"/>
</dbReference>
<evidence type="ECO:0000256" key="2">
    <source>
        <dbReference type="ARBA" id="ARBA00006464"/>
    </source>
</evidence>
<dbReference type="Pfam" id="PF02397">
    <property type="entry name" value="Bac_transf"/>
    <property type="match status" value="1"/>
</dbReference>